<evidence type="ECO:0000313" key="2">
    <source>
        <dbReference type="EMBL" id="GAA4547578.1"/>
    </source>
</evidence>
<accession>A0ABP8RTE1</accession>
<dbReference type="Proteomes" id="UP001501598">
    <property type="component" value="Unassembled WGS sequence"/>
</dbReference>
<name>A0ABP8RTE1_9PSEU</name>
<reference evidence="3" key="1">
    <citation type="journal article" date="2019" name="Int. J. Syst. Evol. Microbiol.">
        <title>The Global Catalogue of Microorganisms (GCM) 10K type strain sequencing project: providing services to taxonomists for standard genome sequencing and annotation.</title>
        <authorList>
            <consortium name="The Broad Institute Genomics Platform"/>
            <consortium name="The Broad Institute Genome Sequencing Center for Infectious Disease"/>
            <person name="Wu L."/>
            <person name="Ma J."/>
        </authorList>
    </citation>
    <scope>NUCLEOTIDE SEQUENCE [LARGE SCALE GENOMIC DNA]</scope>
    <source>
        <strain evidence="3">JCM 17906</strain>
    </source>
</reference>
<dbReference type="EMBL" id="BAABGT010000038">
    <property type="protein sequence ID" value="GAA4547578.1"/>
    <property type="molecule type" value="Genomic_DNA"/>
</dbReference>
<sequence>MRVTRVVLSGRHTSTDPRGSPCATDPSPITPPDVAAAQRQLAWCQWAIPALTADMIVLSAVHGEQQRPGQQLAGILTTPGRWLNAAA</sequence>
<organism evidence="2 3">
    <name type="scientific">Pseudonocardia xishanensis</name>
    <dbReference type="NCBI Taxonomy" id="630995"/>
    <lineage>
        <taxon>Bacteria</taxon>
        <taxon>Bacillati</taxon>
        <taxon>Actinomycetota</taxon>
        <taxon>Actinomycetes</taxon>
        <taxon>Pseudonocardiales</taxon>
        <taxon>Pseudonocardiaceae</taxon>
        <taxon>Pseudonocardia</taxon>
    </lineage>
</organism>
<protein>
    <submittedName>
        <fullName evidence="2">Uncharacterized protein</fullName>
    </submittedName>
</protein>
<proteinExistence type="predicted"/>
<evidence type="ECO:0000256" key="1">
    <source>
        <dbReference type="SAM" id="MobiDB-lite"/>
    </source>
</evidence>
<evidence type="ECO:0000313" key="3">
    <source>
        <dbReference type="Proteomes" id="UP001501598"/>
    </source>
</evidence>
<feature type="region of interest" description="Disordered" evidence="1">
    <location>
        <begin position="1"/>
        <end position="27"/>
    </location>
</feature>
<comment type="caution">
    <text evidence="2">The sequence shown here is derived from an EMBL/GenBank/DDBJ whole genome shotgun (WGS) entry which is preliminary data.</text>
</comment>
<gene>
    <name evidence="2" type="ORF">GCM10023175_32090</name>
</gene>
<keyword evidence="3" id="KW-1185">Reference proteome</keyword>